<dbReference type="GO" id="GO:0019373">
    <property type="term" value="P:epoxygenase P450 pathway"/>
    <property type="evidence" value="ECO:0007669"/>
    <property type="project" value="TreeGrafter"/>
</dbReference>
<keyword evidence="11 14" id="KW-0472">Membrane</keyword>
<comment type="caution">
    <text evidence="15">The sequence shown here is derived from an EMBL/GenBank/DDBJ whole genome shotgun (WGS) entry which is preliminary data.</text>
</comment>
<dbReference type="PRINTS" id="PR00385">
    <property type="entry name" value="P450"/>
</dbReference>
<evidence type="ECO:0000256" key="1">
    <source>
        <dbReference type="ARBA" id="ARBA00001971"/>
    </source>
</evidence>
<dbReference type="GO" id="GO:0008392">
    <property type="term" value="F:arachidonate epoxygenase activity"/>
    <property type="evidence" value="ECO:0007669"/>
    <property type="project" value="TreeGrafter"/>
</dbReference>
<dbReference type="PANTHER" id="PTHR24300:SF385">
    <property type="entry name" value="CYTOCHROME P450 2C20"/>
    <property type="match status" value="1"/>
</dbReference>
<dbReference type="GO" id="GO:0005737">
    <property type="term" value="C:cytoplasm"/>
    <property type="evidence" value="ECO:0007669"/>
    <property type="project" value="TreeGrafter"/>
</dbReference>
<gene>
    <name evidence="15" type="ORF">NDU88_008918</name>
</gene>
<evidence type="ECO:0000313" key="16">
    <source>
        <dbReference type="Proteomes" id="UP001066276"/>
    </source>
</evidence>
<dbReference type="PRINTS" id="PR00463">
    <property type="entry name" value="EP450I"/>
</dbReference>
<dbReference type="CDD" id="cd11026">
    <property type="entry name" value="CYP2"/>
    <property type="match status" value="1"/>
</dbReference>
<dbReference type="GO" id="GO:0016712">
    <property type="term" value="F:oxidoreductase activity, acting on paired donors, with incorporation or reduction of molecular oxygen, reduced flavin or flavoprotein as one donor, and incorporation of one atom of oxygen"/>
    <property type="evidence" value="ECO:0007669"/>
    <property type="project" value="TreeGrafter"/>
</dbReference>
<keyword evidence="10 13" id="KW-0503">Monooxygenase</keyword>
<evidence type="ECO:0000256" key="7">
    <source>
        <dbReference type="ARBA" id="ARBA00022848"/>
    </source>
</evidence>
<keyword evidence="4 12" id="KW-0349">Heme</keyword>
<dbReference type="Proteomes" id="UP001066276">
    <property type="component" value="Chromosome 7"/>
</dbReference>
<dbReference type="GO" id="GO:0046222">
    <property type="term" value="P:aflatoxin metabolic process"/>
    <property type="evidence" value="ECO:0007669"/>
    <property type="project" value="UniProtKB-ARBA"/>
</dbReference>
<dbReference type="GO" id="GO:0005506">
    <property type="term" value="F:iron ion binding"/>
    <property type="evidence" value="ECO:0007669"/>
    <property type="project" value="InterPro"/>
</dbReference>
<evidence type="ECO:0000256" key="2">
    <source>
        <dbReference type="ARBA" id="ARBA00004524"/>
    </source>
</evidence>
<dbReference type="Gene3D" id="1.10.630.10">
    <property type="entry name" value="Cytochrome P450"/>
    <property type="match status" value="1"/>
</dbReference>
<protein>
    <submittedName>
        <fullName evidence="15">Uncharacterized protein</fullName>
    </submittedName>
</protein>
<dbReference type="PROSITE" id="PS00086">
    <property type="entry name" value="CYTOCHROME_P450"/>
    <property type="match status" value="1"/>
</dbReference>
<dbReference type="InterPro" id="IPR017972">
    <property type="entry name" value="Cyt_P450_CS"/>
</dbReference>
<reference evidence="15" key="1">
    <citation type="journal article" date="2022" name="bioRxiv">
        <title>Sequencing and chromosome-scale assembly of the giantPleurodeles waltlgenome.</title>
        <authorList>
            <person name="Brown T."/>
            <person name="Elewa A."/>
            <person name="Iarovenko S."/>
            <person name="Subramanian E."/>
            <person name="Araus A.J."/>
            <person name="Petzold A."/>
            <person name="Susuki M."/>
            <person name="Suzuki K.-i.T."/>
            <person name="Hayashi T."/>
            <person name="Toyoda A."/>
            <person name="Oliveira C."/>
            <person name="Osipova E."/>
            <person name="Leigh N.D."/>
            <person name="Simon A."/>
            <person name="Yun M.H."/>
        </authorList>
    </citation>
    <scope>NUCLEOTIDE SEQUENCE</scope>
    <source>
        <strain evidence="15">20211129_DDA</strain>
        <tissue evidence="15">Liver</tissue>
    </source>
</reference>
<accession>A0AAV7PTG4</accession>
<keyword evidence="5 12" id="KW-0479">Metal-binding</keyword>
<evidence type="ECO:0000256" key="14">
    <source>
        <dbReference type="SAM" id="Phobius"/>
    </source>
</evidence>
<evidence type="ECO:0000256" key="13">
    <source>
        <dbReference type="RuleBase" id="RU000461"/>
    </source>
</evidence>
<dbReference type="SUPFAM" id="SSF48264">
    <property type="entry name" value="Cytochrome P450"/>
    <property type="match status" value="1"/>
</dbReference>
<dbReference type="FunFam" id="1.10.630.10:FF:000010">
    <property type="entry name" value="cytochrome P450 2W1 isoform X2"/>
    <property type="match status" value="1"/>
</dbReference>
<dbReference type="InterPro" id="IPR050182">
    <property type="entry name" value="Cytochrome_P450_fam2"/>
</dbReference>
<name>A0AAV7PTG4_PLEWA</name>
<dbReference type="EMBL" id="JANPWB010000011">
    <property type="protein sequence ID" value="KAJ1130567.1"/>
    <property type="molecule type" value="Genomic_DNA"/>
</dbReference>
<dbReference type="InterPro" id="IPR036396">
    <property type="entry name" value="Cyt_P450_sf"/>
</dbReference>
<sequence>MLGQRGRGHTYGQAHTAVHRQIDCPQRTTTMFSLLLAGVLALLLALVILSSWKKKQHLPPGPTPWPLLGNMHQIDKSAPYETLMELGQKYGDVFTIYLGPHPAVVLFGYNALKDALLGQADDFSGRAILPVFERIANRKGLVFSNGDHWQQQRRFSLATLRNFGMGKRSIEERVTEEARFLVEFFESKKGKSFNPGERISAAVSNIICSILFGDRFDTEDETFLTLLRMVNENISFLGKRGFQMYNTFPGILKWLPGEHNKIFENARRLQSHLRGLIENHIASRDPNCPRDFVDTFLNKMDEEANNPNSHFTLESLTYTAFNLFIAGTETTSSTIRWAVKLALKYPEMQENIQKEIDDVLGSQRCPTMEDRLQMPFTDAFINEVQRFASIIPNGLPHAALHDIKFKGYIIPKGTQVITFLHSSLTDKRYWDDPKLFNPYRFLDENGKIKKNDAHIPFGAGKRSCIGESLARMNIFILFVSVLQKFSLKVPDGESSQIELAGGGTRAPKPFCICAVERIH</sequence>
<keyword evidence="14" id="KW-0812">Transmembrane</keyword>
<feature type="binding site" description="axial binding residue" evidence="12">
    <location>
        <position position="464"/>
    </location>
    <ligand>
        <name>heme</name>
        <dbReference type="ChEBI" id="CHEBI:30413"/>
    </ligand>
    <ligandPart>
        <name>Fe</name>
        <dbReference type="ChEBI" id="CHEBI:18248"/>
    </ligandPart>
</feature>
<evidence type="ECO:0000256" key="12">
    <source>
        <dbReference type="PIRSR" id="PIRSR602401-1"/>
    </source>
</evidence>
<evidence type="ECO:0000313" key="15">
    <source>
        <dbReference type="EMBL" id="KAJ1130567.1"/>
    </source>
</evidence>
<evidence type="ECO:0000256" key="8">
    <source>
        <dbReference type="ARBA" id="ARBA00023002"/>
    </source>
</evidence>
<evidence type="ECO:0000256" key="9">
    <source>
        <dbReference type="ARBA" id="ARBA00023004"/>
    </source>
</evidence>
<keyword evidence="14" id="KW-1133">Transmembrane helix</keyword>
<comment type="similarity">
    <text evidence="3 13">Belongs to the cytochrome P450 family.</text>
</comment>
<dbReference type="InterPro" id="IPR002401">
    <property type="entry name" value="Cyt_P450_E_grp-I"/>
</dbReference>
<evidence type="ECO:0000256" key="10">
    <source>
        <dbReference type="ARBA" id="ARBA00023033"/>
    </source>
</evidence>
<evidence type="ECO:0000256" key="6">
    <source>
        <dbReference type="ARBA" id="ARBA00022824"/>
    </source>
</evidence>
<comment type="cofactor">
    <cofactor evidence="1 12">
        <name>heme</name>
        <dbReference type="ChEBI" id="CHEBI:30413"/>
    </cofactor>
</comment>
<feature type="transmembrane region" description="Helical" evidence="14">
    <location>
        <begin position="30"/>
        <end position="52"/>
    </location>
</feature>
<dbReference type="GO" id="GO:0020037">
    <property type="term" value="F:heme binding"/>
    <property type="evidence" value="ECO:0007669"/>
    <property type="project" value="InterPro"/>
</dbReference>
<dbReference type="InterPro" id="IPR001128">
    <property type="entry name" value="Cyt_P450"/>
</dbReference>
<evidence type="ECO:0000256" key="4">
    <source>
        <dbReference type="ARBA" id="ARBA00022617"/>
    </source>
</evidence>
<evidence type="ECO:0000256" key="11">
    <source>
        <dbReference type="ARBA" id="ARBA00023136"/>
    </source>
</evidence>
<keyword evidence="8 13" id="KW-0560">Oxidoreductase</keyword>
<dbReference type="AlphaFoldDB" id="A0AAV7PTG4"/>
<organism evidence="15 16">
    <name type="scientific">Pleurodeles waltl</name>
    <name type="common">Iberian ribbed newt</name>
    <dbReference type="NCBI Taxonomy" id="8319"/>
    <lineage>
        <taxon>Eukaryota</taxon>
        <taxon>Metazoa</taxon>
        <taxon>Chordata</taxon>
        <taxon>Craniata</taxon>
        <taxon>Vertebrata</taxon>
        <taxon>Euteleostomi</taxon>
        <taxon>Amphibia</taxon>
        <taxon>Batrachia</taxon>
        <taxon>Caudata</taxon>
        <taxon>Salamandroidea</taxon>
        <taxon>Salamandridae</taxon>
        <taxon>Pleurodelinae</taxon>
        <taxon>Pleurodeles</taxon>
    </lineage>
</organism>
<keyword evidence="16" id="KW-1185">Reference proteome</keyword>
<keyword evidence="9 12" id="KW-0408">Iron</keyword>
<evidence type="ECO:0000256" key="3">
    <source>
        <dbReference type="ARBA" id="ARBA00010617"/>
    </source>
</evidence>
<dbReference type="Pfam" id="PF00067">
    <property type="entry name" value="p450"/>
    <property type="match status" value="1"/>
</dbReference>
<dbReference type="PANTHER" id="PTHR24300">
    <property type="entry name" value="CYTOCHROME P450 508A4-RELATED"/>
    <property type="match status" value="1"/>
</dbReference>
<keyword evidence="7" id="KW-0492">Microsome</keyword>
<keyword evidence="6" id="KW-0256">Endoplasmic reticulum</keyword>
<comment type="subcellular location">
    <subcellularLocation>
        <location evidence="2">Microsome membrane</location>
    </subcellularLocation>
</comment>
<proteinExistence type="inferred from homology"/>
<dbReference type="GO" id="GO:0006805">
    <property type="term" value="P:xenobiotic metabolic process"/>
    <property type="evidence" value="ECO:0007669"/>
    <property type="project" value="TreeGrafter"/>
</dbReference>
<evidence type="ECO:0000256" key="5">
    <source>
        <dbReference type="ARBA" id="ARBA00022723"/>
    </source>
</evidence>